<dbReference type="PANTHER" id="PTHR43762">
    <property type="entry name" value="L-GULONOLACTONE OXIDASE"/>
    <property type="match status" value="1"/>
</dbReference>
<dbReference type="Gene3D" id="1.10.45.10">
    <property type="entry name" value="Vanillyl-alcohol Oxidase, Chain A, domain 4"/>
    <property type="match status" value="1"/>
</dbReference>
<dbReference type="Gene3D" id="3.30.70.2520">
    <property type="match status" value="1"/>
</dbReference>
<dbReference type="AlphaFoldDB" id="A0A0V9ULK5"/>
<dbReference type="SUPFAM" id="SSF56176">
    <property type="entry name" value="FAD-binding/transporter-associated domain-like"/>
    <property type="match status" value="1"/>
</dbReference>
<dbReference type="GO" id="GO:0071949">
    <property type="term" value="F:FAD binding"/>
    <property type="evidence" value="ECO:0007669"/>
    <property type="project" value="InterPro"/>
</dbReference>
<dbReference type="RefSeq" id="WP_060651664.1">
    <property type="nucleotide sequence ID" value="NZ_AZXY01000004.1"/>
</dbReference>
<dbReference type="Pfam" id="PF04030">
    <property type="entry name" value="ALO"/>
    <property type="match status" value="1"/>
</dbReference>
<dbReference type="PIRSF" id="PIRSF000136">
    <property type="entry name" value="LGO_GLO"/>
    <property type="match status" value="1"/>
</dbReference>
<dbReference type="InterPro" id="IPR007173">
    <property type="entry name" value="ALO_C"/>
</dbReference>
<feature type="domain" description="FAD-binding PCMH-type" evidence="2">
    <location>
        <begin position="10"/>
        <end position="183"/>
    </location>
</feature>
<dbReference type="GO" id="GO:0016020">
    <property type="term" value="C:membrane"/>
    <property type="evidence" value="ECO:0007669"/>
    <property type="project" value="InterPro"/>
</dbReference>
<evidence type="ECO:0000313" key="4">
    <source>
        <dbReference type="Proteomes" id="UP000053060"/>
    </source>
</evidence>
<reference evidence="3 4" key="2">
    <citation type="journal article" date="2016" name="Genome Announc.">
        <title>Draft Genome Sequence of a Versatile Hydrocarbon-Degrading Bacterium, Rhodococcus pyridinivorans Strain KG-16, Collected from Oil Fields in India.</title>
        <authorList>
            <person name="Aggarwal R.K."/>
            <person name="Dawar C."/>
            <person name="Phanindranath R."/>
            <person name="Mutnuri L."/>
            <person name="Dayal A.M."/>
        </authorList>
    </citation>
    <scope>NUCLEOTIDE SEQUENCE [LARGE SCALE GENOMIC DNA]</scope>
    <source>
        <strain evidence="3 4">KG-16</strain>
    </source>
</reference>
<dbReference type="Gene3D" id="3.30.43.10">
    <property type="entry name" value="Uridine Diphospho-n-acetylenolpyruvylglucosamine Reductase, domain 2"/>
    <property type="match status" value="1"/>
</dbReference>
<keyword evidence="1" id="KW-0560">Oxidoreductase</keyword>
<accession>A0A0V9ULK5</accession>
<sequence>MATWHNWARTESAAPRRFETPGSVDDLARVVVRASEQGEHVKAVGAGHSFTGAAVTDGTLISLDRMSGLVAVEPSATGARVTVWAGTRLHNLSDLLWAQGLAVPNLGDIDVQSVAGAISTGTHGTGATFRGLAAAVCGATIVLADGRIVDCSPEHEPDLFEAARLGLGALGVLATVTLDCVPAFRLRAEEAPSSLRTTLAALDELRSGVDHFEFYWFPHTDGVLVKRNTRLPGEAPVQPVGRVRTLLDDELLSNGAFALFQQVGTRIPATIPALNRVASRALSPRTFVDRSYRVFASTRRVRFREMEYALPAEHLPAVLSEIDAWLQRKNVRVGFPVEVRFSQGDDVWLSTAHGRDTAYVAVHQYHRRDHTAYFDGVEPILRAAQGRPHWGKLHSLTADDLRELYPRFDDFLAVRDRVDPHRTFTNPYLRRVLGE</sequence>
<dbReference type="InterPro" id="IPR006094">
    <property type="entry name" value="Oxid_FAD_bind_N"/>
</dbReference>
<dbReference type="PANTHER" id="PTHR43762:SF1">
    <property type="entry name" value="D-ARABINONO-1,4-LACTONE OXIDASE"/>
    <property type="match status" value="1"/>
</dbReference>
<proteinExistence type="predicted"/>
<dbReference type="InterPro" id="IPR016167">
    <property type="entry name" value="FAD-bd_PCMH_sub1"/>
</dbReference>
<dbReference type="Pfam" id="PF01565">
    <property type="entry name" value="FAD_binding_4"/>
    <property type="match status" value="1"/>
</dbReference>
<comment type="caution">
    <text evidence="3">The sequence shown here is derived from an EMBL/GenBank/DDBJ whole genome shotgun (WGS) entry which is preliminary data.</text>
</comment>
<evidence type="ECO:0000256" key="1">
    <source>
        <dbReference type="ARBA" id="ARBA00023002"/>
    </source>
</evidence>
<dbReference type="EMBL" id="AZXY01000004">
    <property type="protein sequence ID" value="KSZ58877.1"/>
    <property type="molecule type" value="Genomic_DNA"/>
</dbReference>
<dbReference type="InterPro" id="IPR016166">
    <property type="entry name" value="FAD-bd_PCMH"/>
</dbReference>
<dbReference type="Proteomes" id="UP000053060">
    <property type="component" value="Unassembled WGS sequence"/>
</dbReference>
<evidence type="ECO:0000259" key="2">
    <source>
        <dbReference type="PROSITE" id="PS51387"/>
    </source>
</evidence>
<protein>
    <submittedName>
        <fullName evidence="3">FAD-linked oxidoreductase</fullName>
    </submittedName>
</protein>
<dbReference type="InterPro" id="IPR010031">
    <property type="entry name" value="FAD_lactone_oxidase-like"/>
</dbReference>
<dbReference type="PROSITE" id="PS51387">
    <property type="entry name" value="FAD_PCMH"/>
    <property type="match status" value="1"/>
</dbReference>
<name>A0A0V9ULK5_9NOCA</name>
<dbReference type="Gene3D" id="3.30.465.10">
    <property type="match status" value="1"/>
</dbReference>
<dbReference type="PATRIC" id="fig|1441730.3.peg.1998"/>
<organism evidence="3 4">
    <name type="scientific">Rhodococcus pyridinivorans KG-16</name>
    <dbReference type="NCBI Taxonomy" id="1441730"/>
    <lineage>
        <taxon>Bacteria</taxon>
        <taxon>Bacillati</taxon>
        <taxon>Actinomycetota</taxon>
        <taxon>Actinomycetes</taxon>
        <taxon>Mycobacteriales</taxon>
        <taxon>Nocardiaceae</taxon>
        <taxon>Rhodococcus</taxon>
    </lineage>
</organism>
<evidence type="ECO:0000313" key="3">
    <source>
        <dbReference type="EMBL" id="KSZ58877.1"/>
    </source>
</evidence>
<dbReference type="GO" id="GO:0003885">
    <property type="term" value="F:D-arabinono-1,4-lactone oxidase activity"/>
    <property type="evidence" value="ECO:0007669"/>
    <property type="project" value="InterPro"/>
</dbReference>
<dbReference type="InterPro" id="IPR036318">
    <property type="entry name" value="FAD-bd_PCMH-like_sf"/>
</dbReference>
<dbReference type="NCBIfam" id="TIGR01679">
    <property type="entry name" value="bact_FAD_ox"/>
    <property type="match status" value="1"/>
</dbReference>
<dbReference type="InterPro" id="IPR016171">
    <property type="entry name" value="Vanillyl_alc_oxidase_C-sub2"/>
</dbReference>
<dbReference type="InterPro" id="IPR016169">
    <property type="entry name" value="FAD-bd_PCMH_sub2"/>
</dbReference>
<reference evidence="4" key="1">
    <citation type="submission" date="2015-01" db="EMBL/GenBank/DDBJ databases">
        <title>Draft genome sequence of Rhodococcus pyridinivorans strain KG-16, a hydrocarbon-degrading bacterium.</title>
        <authorList>
            <person name="Aggarwal R.K."/>
            <person name="Dawar C."/>
        </authorList>
    </citation>
    <scope>NUCLEOTIDE SEQUENCE [LARGE SCALE GENOMIC DNA]</scope>
    <source>
        <strain evidence="4">KG-16</strain>
    </source>
</reference>
<gene>
    <name evidence="3" type="ORF">Z045_09615</name>
</gene>